<feature type="transmembrane region" description="Helical" evidence="1">
    <location>
        <begin position="97"/>
        <end position="118"/>
    </location>
</feature>
<reference evidence="3" key="1">
    <citation type="journal article" date="2022" name="Microbiol. Resour. Announc.">
        <title>Draft Genome Sequence of a Methanogenic Archaeon from West Spitsbergen Permafrost.</title>
        <authorList>
            <person name="Trubitsyn V."/>
            <person name="Rivkina E."/>
            <person name="Shcherbakova V."/>
        </authorList>
    </citation>
    <scope>NUCLEOTIDE SEQUENCE [LARGE SCALE GENOMIC DNA]</scope>
    <source>
        <strain evidence="3">VT</strain>
    </source>
</reference>
<feature type="transmembrane region" description="Helical" evidence="1">
    <location>
        <begin position="130"/>
        <end position="151"/>
    </location>
</feature>
<dbReference type="Pfam" id="PF07301">
    <property type="entry name" value="DUF1453"/>
    <property type="match status" value="1"/>
</dbReference>
<comment type="caution">
    <text evidence="2">The sequence shown here is derived from an EMBL/GenBank/DDBJ whole genome shotgun (WGS) entry which is preliminary data.</text>
</comment>
<keyword evidence="3" id="KW-1185">Reference proteome</keyword>
<feature type="transmembrane region" description="Helical" evidence="1">
    <location>
        <begin position="40"/>
        <end position="59"/>
    </location>
</feature>
<protein>
    <submittedName>
        <fullName evidence="2">DUF1453 family protein</fullName>
    </submittedName>
</protein>
<dbReference type="EMBL" id="JAIOUQ010000003">
    <property type="protein sequence ID" value="MBZ2165258.1"/>
    <property type="molecule type" value="Genomic_DNA"/>
</dbReference>
<evidence type="ECO:0000313" key="2">
    <source>
        <dbReference type="EMBL" id="MBZ2165258.1"/>
    </source>
</evidence>
<keyword evidence="1" id="KW-1133">Transmembrane helix</keyword>
<dbReference type="AlphaFoldDB" id="A0A8T5UN60"/>
<proteinExistence type="predicted"/>
<feature type="transmembrane region" description="Helical" evidence="1">
    <location>
        <begin position="65"/>
        <end position="85"/>
    </location>
</feature>
<dbReference type="RefSeq" id="WP_223790874.1">
    <property type="nucleotide sequence ID" value="NZ_JAIOUQ010000003.1"/>
</dbReference>
<keyword evidence="1" id="KW-0472">Membrane</keyword>
<evidence type="ECO:0000313" key="3">
    <source>
        <dbReference type="Proteomes" id="UP000825933"/>
    </source>
</evidence>
<keyword evidence="1" id="KW-0812">Transmembrane</keyword>
<evidence type="ECO:0000256" key="1">
    <source>
        <dbReference type="SAM" id="Phobius"/>
    </source>
</evidence>
<dbReference type="Proteomes" id="UP000825933">
    <property type="component" value="Unassembled WGS sequence"/>
</dbReference>
<dbReference type="InterPro" id="IPR058247">
    <property type="entry name" value="DUF1453"/>
</dbReference>
<sequence length="164" mass="18784">MVVIYPDINMFNSQSFLVIIIILVILQLRQRRIKRPLGLMILPAFMLFITIFIVQNIIFTSLLNFILIIASFITGVLIGITLGNFFDVKVEKDGDMFLKGSFAAVLLWILVIALKFYGDNLLTNSGYIDLNVLSSMLLMLTLGAMIARRLFIYNKFRKKIKEIK</sequence>
<name>A0A8T5UN60_9EURY</name>
<feature type="transmembrane region" description="Helical" evidence="1">
    <location>
        <begin position="12"/>
        <end position="28"/>
    </location>
</feature>
<gene>
    <name evidence="2" type="ORF">K8N75_04260</name>
</gene>
<organism evidence="2 3">
    <name type="scientific">Methanobacterium spitsbergense</name>
    <dbReference type="NCBI Taxonomy" id="2874285"/>
    <lineage>
        <taxon>Archaea</taxon>
        <taxon>Methanobacteriati</taxon>
        <taxon>Methanobacteriota</taxon>
        <taxon>Methanomada group</taxon>
        <taxon>Methanobacteria</taxon>
        <taxon>Methanobacteriales</taxon>
        <taxon>Methanobacteriaceae</taxon>
        <taxon>Methanobacterium</taxon>
    </lineage>
</organism>
<accession>A0A8T5UN60</accession>